<dbReference type="RefSeq" id="WP_173732029.1">
    <property type="nucleotide sequence ID" value="NZ_JABTTE010000022.1"/>
</dbReference>
<gene>
    <name evidence="2" type="ORF">HR057_13830</name>
</gene>
<protein>
    <submittedName>
        <fullName evidence="2">Glycosyltransferase family 4 protein</fullName>
    </submittedName>
</protein>
<evidence type="ECO:0000259" key="1">
    <source>
        <dbReference type="Pfam" id="PF00534"/>
    </source>
</evidence>
<sequence length="371" mass="42184">MKVLVIWRLLTVGGVNAGWRNRSIYFKKHNIHTEFLYTTDHGGLHIMQDVAPVYLTKDDQEIISIIKKNKYDAIIVTDTGAAYKWLTKAKYKGPVIVEARTPELIKLIPHLKNFRNIKPLAIIVPSQYQKRLVSILIDELPVHVIYNGVDTSFFRALPDEAIHKDRMPVLPDDKKIVSYIGRLDKRKNWPMLLEVAKKVKRERNDVEFWVIGGAQSIQRDEFAAKWQEEGLTDIVKWFPVIPYQEMPQLYAKIRKSGGCTLATTRSESFGNTFIESMVCGVPVVASNIMPITELVINGKTGLLYYGQNVDDAVKQLYKILDNKELHEQMSKDAIEHAKANFAIDVVASQYAALLKSLVYPDKSESGEVNPS</sequence>
<name>A0A8J8GFR9_9BACI</name>
<comment type="caution">
    <text evidence="2">The sequence shown here is derived from an EMBL/GenBank/DDBJ whole genome shotgun (WGS) entry which is preliminary data.</text>
</comment>
<accession>A0A8J8GFR9</accession>
<dbReference type="InterPro" id="IPR050194">
    <property type="entry name" value="Glycosyltransferase_grp1"/>
</dbReference>
<dbReference type="EMBL" id="JABTTE010000022">
    <property type="protein sequence ID" value="NSL52832.1"/>
    <property type="molecule type" value="Genomic_DNA"/>
</dbReference>
<dbReference type="GO" id="GO:0016757">
    <property type="term" value="F:glycosyltransferase activity"/>
    <property type="evidence" value="ECO:0007669"/>
    <property type="project" value="InterPro"/>
</dbReference>
<evidence type="ECO:0000313" key="3">
    <source>
        <dbReference type="Proteomes" id="UP000625804"/>
    </source>
</evidence>
<organism evidence="2 3">
    <name type="scientific">Calidifontibacillus erzurumensis</name>
    <dbReference type="NCBI Taxonomy" id="2741433"/>
    <lineage>
        <taxon>Bacteria</taxon>
        <taxon>Bacillati</taxon>
        <taxon>Bacillota</taxon>
        <taxon>Bacilli</taxon>
        <taxon>Bacillales</taxon>
        <taxon>Bacillaceae</taxon>
        <taxon>Calidifontibacillus/Schinkia group</taxon>
        <taxon>Calidifontibacillus</taxon>
    </lineage>
</organism>
<dbReference type="Proteomes" id="UP000625804">
    <property type="component" value="Unassembled WGS sequence"/>
</dbReference>
<proteinExistence type="predicted"/>
<dbReference type="PANTHER" id="PTHR45947">
    <property type="entry name" value="SULFOQUINOVOSYL TRANSFERASE SQD2"/>
    <property type="match status" value="1"/>
</dbReference>
<dbReference type="AlphaFoldDB" id="A0A8J8GFR9"/>
<dbReference type="PANTHER" id="PTHR45947:SF3">
    <property type="entry name" value="SULFOQUINOVOSYL TRANSFERASE SQD2"/>
    <property type="match status" value="1"/>
</dbReference>
<dbReference type="InterPro" id="IPR001296">
    <property type="entry name" value="Glyco_trans_1"/>
</dbReference>
<reference evidence="2" key="1">
    <citation type="submission" date="2020-06" db="EMBL/GenBank/DDBJ databases">
        <title>A novel thermopfilic bacterium from Erzurum, Turkey.</title>
        <authorList>
            <person name="Adiguzel A."/>
            <person name="Ay H."/>
            <person name="Baltaci M.O."/>
        </authorList>
    </citation>
    <scope>NUCLEOTIDE SEQUENCE</scope>
    <source>
        <strain evidence="2">P2</strain>
    </source>
</reference>
<dbReference type="Gene3D" id="3.40.50.2000">
    <property type="entry name" value="Glycogen Phosphorylase B"/>
    <property type="match status" value="2"/>
</dbReference>
<keyword evidence="3" id="KW-1185">Reference proteome</keyword>
<dbReference type="SUPFAM" id="SSF53756">
    <property type="entry name" value="UDP-Glycosyltransferase/glycogen phosphorylase"/>
    <property type="match status" value="1"/>
</dbReference>
<evidence type="ECO:0000313" key="2">
    <source>
        <dbReference type="EMBL" id="NSL52832.1"/>
    </source>
</evidence>
<feature type="domain" description="Glycosyl transferase family 1" evidence="1">
    <location>
        <begin position="169"/>
        <end position="335"/>
    </location>
</feature>
<dbReference type="CDD" id="cd03801">
    <property type="entry name" value="GT4_PimA-like"/>
    <property type="match status" value="1"/>
</dbReference>
<dbReference type="Pfam" id="PF00534">
    <property type="entry name" value="Glycos_transf_1"/>
    <property type="match status" value="1"/>
</dbReference>